<dbReference type="InterPro" id="IPR004593">
    <property type="entry name" value="SbcD"/>
</dbReference>
<evidence type="ECO:0000256" key="4">
    <source>
        <dbReference type="ARBA" id="ARBA00022722"/>
    </source>
</evidence>
<dbReference type="Pfam" id="PF00149">
    <property type="entry name" value="Metallophos"/>
    <property type="match status" value="1"/>
</dbReference>
<dbReference type="Pfam" id="PF12320">
    <property type="entry name" value="SbcD_C"/>
    <property type="match status" value="1"/>
</dbReference>
<evidence type="ECO:0000313" key="10">
    <source>
        <dbReference type="EMBL" id="MFC4653805.1"/>
    </source>
</evidence>
<evidence type="ECO:0000256" key="3">
    <source>
        <dbReference type="ARBA" id="ARBA00013365"/>
    </source>
</evidence>
<comment type="function">
    <text evidence="7">SbcCD cleaves DNA hairpin structures. These structures can inhibit DNA replication and are intermediates in certain DNA recombination reactions. The complex acts as a 3'-&gt;5' double strand exonuclease that can open hairpins. It also has a 5' single-strand endonuclease activity.</text>
</comment>
<dbReference type="PANTHER" id="PTHR30337:SF0">
    <property type="entry name" value="NUCLEASE SBCCD SUBUNIT D"/>
    <property type="match status" value="1"/>
</dbReference>
<reference evidence="11" key="1">
    <citation type="journal article" date="2019" name="Int. J. Syst. Evol. Microbiol.">
        <title>The Global Catalogue of Microorganisms (GCM) 10K type strain sequencing project: providing services to taxonomists for standard genome sequencing and annotation.</title>
        <authorList>
            <consortium name="The Broad Institute Genomics Platform"/>
            <consortium name="The Broad Institute Genome Sequencing Center for Infectious Disease"/>
            <person name="Wu L."/>
            <person name="Ma J."/>
        </authorList>
    </citation>
    <scope>NUCLEOTIDE SEQUENCE [LARGE SCALE GENOMIC DNA]</scope>
    <source>
        <strain evidence="11">DT28</strain>
    </source>
</reference>
<evidence type="ECO:0000256" key="1">
    <source>
        <dbReference type="ARBA" id="ARBA00010555"/>
    </source>
</evidence>
<feature type="domain" description="Nuclease SbcCD subunit D C-terminal" evidence="9">
    <location>
        <begin position="280"/>
        <end position="380"/>
    </location>
</feature>
<evidence type="ECO:0000256" key="7">
    <source>
        <dbReference type="RuleBase" id="RU363069"/>
    </source>
</evidence>
<accession>A0ABV9JGG7</accession>
<evidence type="ECO:0000259" key="9">
    <source>
        <dbReference type="Pfam" id="PF12320"/>
    </source>
</evidence>
<keyword evidence="11" id="KW-1185">Reference proteome</keyword>
<dbReference type="NCBIfam" id="NF008206">
    <property type="entry name" value="PRK10966.1"/>
    <property type="match status" value="1"/>
</dbReference>
<organism evidence="10 11">
    <name type="scientific">Rheinheimera marina</name>
    <dbReference type="NCBI Taxonomy" id="1774958"/>
    <lineage>
        <taxon>Bacteria</taxon>
        <taxon>Pseudomonadati</taxon>
        <taxon>Pseudomonadota</taxon>
        <taxon>Gammaproteobacteria</taxon>
        <taxon>Chromatiales</taxon>
        <taxon>Chromatiaceae</taxon>
        <taxon>Rheinheimera</taxon>
    </lineage>
</organism>
<dbReference type="InterPro" id="IPR004843">
    <property type="entry name" value="Calcineurin-like_PHP"/>
</dbReference>
<dbReference type="SUPFAM" id="SSF56300">
    <property type="entry name" value="Metallo-dependent phosphatases"/>
    <property type="match status" value="1"/>
</dbReference>
<feature type="domain" description="Calcineurin-like phosphoesterase" evidence="8">
    <location>
        <begin position="1"/>
        <end position="232"/>
    </location>
</feature>
<dbReference type="Proteomes" id="UP001595962">
    <property type="component" value="Unassembled WGS sequence"/>
</dbReference>
<evidence type="ECO:0000256" key="5">
    <source>
        <dbReference type="ARBA" id="ARBA00022801"/>
    </source>
</evidence>
<dbReference type="RefSeq" id="WP_377331361.1">
    <property type="nucleotide sequence ID" value="NZ_JBHSGB010000002.1"/>
</dbReference>
<comment type="caution">
    <text evidence="10">The sequence shown here is derived from an EMBL/GenBank/DDBJ whole genome shotgun (WGS) entry which is preliminary data.</text>
</comment>
<proteinExistence type="inferred from homology"/>
<keyword evidence="7" id="KW-0255">Endonuclease</keyword>
<evidence type="ECO:0000256" key="6">
    <source>
        <dbReference type="ARBA" id="ARBA00022839"/>
    </source>
</evidence>
<dbReference type="EMBL" id="JBHSGB010000002">
    <property type="protein sequence ID" value="MFC4653805.1"/>
    <property type="molecule type" value="Genomic_DNA"/>
</dbReference>
<dbReference type="InterPro" id="IPR026843">
    <property type="entry name" value="SbcD_C"/>
</dbReference>
<dbReference type="Gene3D" id="3.30.160.720">
    <property type="match status" value="1"/>
</dbReference>
<sequence length="406" mass="45045">MRILHSSDWHLGQHFIGKSRLAEHQAFFRWLKQQIEQHQVDALIVAGDIFDTSTPPSYARELYHQLVVDLLPTGCQLILLGGNHDSVAVLQESQNLLAKLHTSVIPGWLSDPAQHLLTLTDRSGGPAALLLALPFLRSRDLVQSQRGDSSSAKQQLLQQAIADCYQQLYQLALQRRTELGRDLPVLATGHLTTVGASCTESVRDIYIGTLDAFPASAFPPVDYLALGHIHQPQQVAGNPCWRYSGSPLPLSFDESRQQKSVVLLDLAASPLQPELLPVPCFQPMLSLKCQLDDMAALLTPALAELEPGQQLWLELQLTGADALLSELHQMVQQQLADKPVELLKLRRARTAQQSGLQSAEVLSLTELEPAMVLQQRLEQEELTTEQQQQFQQMVAGLMQQLQEVAE</sequence>
<dbReference type="InterPro" id="IPR050535">
    <property type="entry name" value="DNA_Repair-Maintenance_Comp"/>
</dbReference>
<gene>
    <name evidence="7 10" type="primary">sbcD</name>
    <name evidence="10" type="ORF">ACFO3I_02080</name>
</gene>
<dbReference type="CDD" id="cd00840">
    <property type="entry name" value="MPP_Mre11_N"/>
    <property type="match status" value="1"/>
</dbReference>
<dbReference type="Gene3D" id="3.60.21.10">
    <property type="match status" value="1"/>
</dbReference>
<comment type="similarity">
    <text evidence="1 7">Belongs to the SbcD family.</text>
</comment>
<comment type="subunit">
    <text evidence="2 7">Heterodimer of SbcC and SbcD.</text>
</comment>
<evidence type="ECO:0000256" key="2">
    <source>
        <dbReference type="ARBA" id="ARBA00011322"/>
    </source>
</evidence>
<name>A0ABV9JGG7_9GAMM</name>
<keyword evidence="4 7" id="KW-0540">Nuclease</keyword>
<keyword evidence="7" id="KW-0233">DNA recombination</keyword>
<protein>
    <recommendedName>
        <fullName evidence="3 7">Nuclease SbcCD subunit D</fullName>
    </recommendedName>
</protein>
<dbReference type="NCBIfam" id="TIGR00619">
    <property type="entry name" value="sbcd"/>
    <property type="match status" value="1"/>
</dbReference>
<dbReference type="InterPro" id="IPR029052">
    <property type="entry name" value="Metallo-depent_PP-like"/>
</dbReference>
<keyword evidence="7" id="KW-0235">DNA replication</keyword>
<evidence type="ECO:0000259" key="8">
    <source>
        <dbReference type="Pfam" id="PF00149"/>
    </source>
</evidence>
<keyword evidence="6 7" id="KW-0269">Exonuclease</keyword>
<evidence type="ECO:0000313" key="11">
    <source>
        <dbReference type="Proteomes" id="UP001595962"/>
    </source>
</evidence>
<dbReference type="PANTHER" id="PTHR30337">
    <property type="entry name" value="COMPONENT OF ATP-DEPENDENT DSDNA EXONUCLEASE"/>
    <property type="match status" value="1"/>
</dbReference>
<keyword evidence="5 7" id="KW-0378">Hydrolase</keyword>
<dbReference type="GO" id="GO:0004527">
    <property type="term" value="F:exonuclease activity"/>
    <property type="evidence" value="ECO:0007669"/>
    <property type="project" value="UniProtKB-KW"/>
</dbReference>
<dbReference type="InterPro" id="IPR041796">
    <property type="entry name" value="Mre11_N"/>
</dbReference>